<dbReference type="AlphaFoldDB" id="A0A8K0TT82"/>
<reference evidence="3" key="1">
    <citation type="journal article" date="2021" name="Nat. Commun.">
        <title>Genetic determinants of endophytism in the Arabidopsis root mycobiome.</title>
        <authorList>
            <person name="Mesny F."/>
            <person name="Miyauchi S."/>
            <person name="Thiergart T."/>
            <person name="Pickel B."/>
            <person name="Atanasova L."/>
            <person name="Karlsson M."/>
            <person name="Huettel B."/>
            <person name="Barry K.W."/>
            <person name="Haridas S."/>
            <person name="Chen C."/>
            <person name="Bauer D."/>
            <person name="Andreopoulos W."/>
            <person name="Pangilinan J."/>
            <person name="LaButti K."/>
            <person name="Riley R."/>
            <person name="Lipzen A."/>
            <person name="Clum A."/>
            <person name="Drula E."/>
            <person name="Henrissat B."/>
            <person name="Kohler A."/>
            <person name="Grigoriev I.V."/>
            <person name="Martin F.M."/>
            <person name="Hacquard S."/>
        </authorList>
    </citation>
    <scope>NUCLEOTIDE SEQUENCE</scope>
    <source>
        <strain evidence="3">MPI-CAGE-AT-0016</strain>
    </source>
</reference>
<dbReference type="Proteomes" id="UP000813385">
    <property type="component" value="Unassembled WGS sequence"/>
</dbReference>
<accession>A0A8K0TT82</accession>
<feature type="coiled-coil region" evidence="1">
    <location>
        <begin position="109"/>
        <end position="227"/>
    </location>
</feature>
<evidence type="ECO:0000313" key="3">
    <source>
        <dbReference type="EMBL" id="KAH7377112.1"/>
    </source>
</evidence>
<organism evidence="3 4">
    <name type="scientific">Plectosphaerella cucumerina</name>
    <dbReference type="NCBI Taxonomy" id="40658"/>
    <lineage>
        <taxon>Eukaryota</taxon>
        <taxon>Fungi</taxon>
        <taxon>Dikarya</taxon>
        <taxon>Ascomycota</taxon>
        <taxon>Pezizomycotina</taxon>
        <taxon>Sordariomycetes</taxon>
        <taxon>Hypocreomycetidae</taxon>
        <taxon>Glomerellales</taxon>
        <taxon>Plectosphaerellaceae</taxon>
        <taxon>Plectosphaerella</taxon>
    </lineage>
</organism>
<comment type="caution">
    <text evidence="3">The sequence shown here is derived from an EMBL/GenBank/DDBJ whole genome shotgun (WGS) entry which is preliminary data.</text>
</comment>
<feature type="compositionally biased region" description="Polar residues" evidence="2">
    <location>
        <begin position="460"/>
        <end position="479"/>
    </location>
</feature>
<dbReference type="Gene3D" id="1.10.287.2610">
    <property type="match status" value="1"/>
</dbReference>
<evidence type="ECO:0008006" key="5">
    <source>
        <dbReference type="Google" id="ProtNLM"/>
    </source>
</evidence>
<feature type="region of interest" description="Disordered" evidence="2">
    <location>
        <begin position="460"/>
        <end position="496"/>
    </location>
</feature>
<proteinExistence type="predicted"/>
<feature type="region of interest" description="Disordered" evidence="2">
    <location>
        <begin position="544"/>
        <end position="585"/>
    </location>
</feature>
<name>A0A8K0TT82_9PEZI</name>
<sequence>MTSFALRISEPTALSTAQLARLISHVRMASRPMDYLAPDIRRCTLDAILNSKLSKQGSHEAFFVQCIQCRVGRNSPRLGVYKALPRTCSVIRIVYLCLKSIVLENDTLRKELDNTNTAYDRNIKELTQRTADWNAEKEKLEKRMEDQTKQCRKVTEEKATAYRKLKAEQDTTTGLRAKIAALDDDAGRLIANSKKLEERITKLDNTIARQAKQLEMASKEAAMLKEKVRGTGDQLSAQSEALTAAESNLGMFRSFTATLTPLEDVRVSISEMLGSSFKEASDLFRSFFGCDLDGDRLQDSRSWDRIRNHTAIQRGIPLPASNSVHAKQMRPIAGLVIYARALAEYVFRPTYLSVGTGADDILDTLPAANSFQDTLVRAVLLEVLPEHQRKRRDACAERVVEEVSVVLAAWLPTDQHATFKSRLDHLTSVLCGHWQRVQKLHERVEPCFDFEAPDDWQTLPRWTNPVTSDNSARTMQPRQGNIERQPKQQEPESAALSTGDLVKVVWPAFLATNLEHSTDEEEGTTDLVHHGYVLTRADVRGAADEDMPRRAMRRAARDSNVAAPRKRRDSAIFLSHGASDGSDVK</sequence>
<gene>
    <name evidence="3" type="ORF">B0T11DRAFT_27380</name>
</gene>
<evidence type="ECO:0000256" key="2">
    <source>
        <dbReference type="SAM" id="MobiDB-lite"/>
    </source>
</evidence>
<evidence type="ECO:0000313" key="4">
    <source>
        <dbReference type="Proteomes" id="UP000813385"/>
    </source>
</evidence>
<dbReference type="EMBL" id="JAGPXD010000001">
    <property type="protein sequence ID" value="KAH7377112.1"/>
    <property type="molecule type" value="Genomic_DNA"/>
</dbReference>
<keyword evidence="1" id="KW-0175">Coiled coil</keyword>
<protein>
    <recommendedName>
        <fullName evidence="5">MEI5 protein</fullName>
    </recommendedName>
</protein>
<keyword evidence="4" id="KW-1185">Reference proteome</keyword>
<evidence type="ECO:0000256" key="1">
    <source>
        <dbReference type="SAM" id="Coils"/>
    </source>
</evidence>
<dbReference type="OrthoDB" id="4850593at2759"/>